<proteinExistence type="predicted"/>
<dbReference type="Proteomes" id="UP000260983">
    <property type="component" value="Unassembled WGS sequence"/>
</dbReference>
<dbReference type="InterPro" id="IPR041881">
    <property type="entry name" value="PqqD_sf"/>
</dbReference>
<dbReference type="InterPro" id="IPR008792">
    <property type="entry name" value="PQQD"/>
</dbReference>
<reference evidence="1 2" key="1">
    <citation type="submission" date="2018-08" db="EMBL/GenBank/DDBJ databases">
        <title>A genome reference for cultivated species of the human gut microbiota.</title>
        <authorList>
            <person name="Zou Y."/>
            <person name="Xue W."/>
            <person name="Luo G."/>
        </authorList>
    </citation>
    <scope>NUCLEOTIDE SEQUENCE [LARGE SCALE GENOMIC DNA]</scope>
    <source>
        <strain evidence="1 2">OM05-15BH</strain>
    </source>
</reference>
<gene>
    <name evidence="1" type="ORF">DXB65_22545</name>
</gene>
<organism evidence="1 2">
    <name type="scientific">Bacteroides oleiciplenus</name>
    <dbReference type="NCBI Taxonomy" id="626931"/>
    <lineage>
        <taxon>Bacteria</taxon>
        <taxon>Pseudomonadati</taxon>
        <taxon>Bacteroidota</taxon>
        <taxon>Bacteroidia</taxon>
        <taxon>Bacteroidales</taxon>
        <taxon>Bacteroidaceae</taxon>
        <taxon>Bacteroides</taxon>
    </lineage>
</organism>
<sequence>MMGTLEGKVSLLDAIPVRCDHIMTEWEGDCAVISYPRFKYEWMRRLLLPKSMSPDIHIRLEEHGSAVWNLIDGQRTVQEILSLLAEHFHPDENYASRVTTYVMQLQKDELIKLKIEN</sequence>
<protein>
    <submittedName>
        <fullName evidence="1">PqqD family protein</fullName>
    </submittedName>
</protein>
<accession>A0A3E5B023</accession>
<name>A0A3E5B023_9BACE</name>
<dbReference type="Gene3D" id="1.10.10.1150">
    <property type="entry name" value="Coenzyme PQQ synthesis protein D (PqqD)"/>
    <property type="match status" value="1"/>
</dbReference>
<dbReference type="AlphaFoldDB" id="A0A3E5B023"/>
<dbReference type="EMBL" id="QSUL01000025">
    <property type="protein sequence ID" value="RGN30863.1"/>
    <property type="molecule type" value="Genomic_DNA"/>
</dbReference>
<dbReference type="Pfam" id="PF05402">
    <property type="entry name" value="PqqD"/>
    <property type="match status" value="1"/>
</dbReference>
<evidence type="ECO:0000313" key="1">
    <source>
        <dbReference type="EMBL" id="RGN30863.1"/>
    </source>
</evidence>
<comment type="caution">
    <text evidence="1">The sequence shown here is derived from an EMBL/GenBank/DDBJ whole genome shotgun (WGS) entry which is preliminary data.</text>
</comment>
<evidence type="ECO:0000313" key="2">
    <source>
        <dbReference type="Proteomes" id="UP000260983"/>
    </source>
</evidence>